<organism evidence="9 10">
    <name type="scientific">Entomortierella chlamydospora</name>
    <dbReference type="NCBI Taxonomy" id="101097"/>
    <lineage>
        <taxon>Eukaryota</taxon>
        <taxon>Fungi</taxon>
        <taxon>Fungi incertae sedis</taxon>
        <taxon>Mucoromycota</taxon>
        <taxon>Mortierellomycotina</taxon>
        <taxon>Mortierellomycetes</taxon>
        <taxon>Mortierellales</taxon>
        <taxon>Mortierellaceae</taxon>
        <taxon>Entomortierella</taxon>
    </lineage>
</organism>
<evidence type="ECO:0000256" key="6">
    <source>
        <dbReference type="SAM" id="MobiDB-lite"/>
    </source>
</evidence>
<dbReference type="GO" id="GO:0050291">
    <property type="term" value="F:sphingosine N-acyltransferase activity"/>
    <property type="evidence" value="ECO:0007669"/>
    <property type="project" value="InterPro"/>
</dbReference>
<comment type="caution">
    <text evidence="9">The sequence shown here is derived from an EMBL/GenBank/DDBJ whole genome shotgun (WGS) entry which is preliminary data.</text>
</comment>
<gene>
    <name evidence="9" type="primary">LAG1_2</name>
    <name evidence="9" type="ORF">BGZ80_002879</name>
</gene>
<dbReference type="GO" id="GO:0016020">
    <property type="term" value="C:membrane"/>
    <property type="evidence" value="ECO:0007669"/>
    <property type="project" value="UniProtKB-SubCell"/>
</dbReference>
<feature type="transmembrane region" description="Helical" evidence="7">
    <location>
        <begin position="16"/>
        <end position="37"/>
    </location>
</feature>
<evidence type="ECO:0000256" key="3">
    <source>
        <dbReference type="ARBA" id="ARBA00022692"/>
    </source>
</evidence>
<sequence length="123" mass="14443">VPKILKYQGYSTICDYLFGLFVISWAITRHYLFPIIIKSLHDGPQKFMDMEWEPENFKFMTLNVQRGFLALLYGLEAVLCFWFLMIFKVIYKMFNGAPADDNRSHDEDSEEEVVDTVDAKKKA</sequence>
<evidence type="ECO:0000256" key="2">
    <source>
        <dbReference type="ARBA" id="ARBA00009808"/>
    </source>
</evidence>
<keyword evidence="5 7" id="KW-0472">Membrane</keyword>
<dbReference type="Proteomes" id="UP000703661">
    <property type="component" value="Unassembled WGS sequence"/>
</dbReference>
<dbReference type="PANTHER" id="PTHR12560:SF0">
    <property type="entry name" value="LD18904P"/>
    <property type="match status" value="1"/>
</dbReference>
<feature type="non-terminal residue" evidence="9">
    <location>
        <position position="1"/>
    </location>
</feature>
<comment type="subcellular location">
    <subcellularLocation>
        <location evidence="1">Membrane</location>
        <topology evidence="1">Multi-pass membrane protein</topology>
    </subcellularLocation>
</comment>
<evidence type="ECO:0000256" key="4">
    <source>
        <dbReference type="ARBA" id="ARBA00022989"/>
    </source>
</evidence>
<reference evidence="9" key="1">
    <citation type="journal article" date="2020" name="Fungal Divers.">
        <title>Resolving the Mortierellaceae phylogeny through synthesis of multi-gene phylogenetics and phylogenomics.</title>
        <authorList>
            <person name="Vandepol N."/>
            <person name="Liber J."/>
            <person name="Desiro A."/>
            <person name="Na H."/>
            <person name="Kennedy M."/>
            <person name="Barry K."/>
            <person name="Grigoriev I.V."/>
            <person name="Miller A.N."/>
            <person name="O'Donnell K."/>
            <person name="Stajich J.E."/>
            <person name="Bonito G."/>
        </authorList>
    </citation>
    <scope>NUCLEOTIDE SEQUENCE</scope>
    <source>
        <strain evidence="9">NRRL 2769</strain>
    </source>
</reference>
<dbReference type="AlphaFoldDB" id="A0A9P6MPP7"/>
<dbReference type="InterPro" id="IPR016439">
    <property type="entry name" value="Lag1/Lac1-like"/>
</dbReference>
<evidence type="ECO:0000256" key="1">
    <source>
        <dbReference type="ARBA" id="ARBA00004141"/>
    </source>
</evidence>
<evidence type="ECO:0000259" key="8">
    <source>
        <dbReference type="Pfam" id="PF03798"/>
    </source>
</evidence>
<keyword evidence="10" id="KW-1185">Reference proteome</keyword>
<evidence type="ECO:0000313" key="10">
    <source>
        <dbReference type="Proteomes" id="UP000703661"/>
    </source>
</evidence>
<accession>A0A9P6MPP7</accession>
<keyword evidence="3 7" id="KW-0812">Transmembrane</keyword>
<evidence type="ECO:0000256" key="5">
    <source>
        <dbReference type="ARBA" id="ARBA00023136"/>
    </source>
</evidence>
<dbReference type="GO" id="GO:0046513">
    <property type="term" value="P:ceramide biosynthetic process"/>
    <property type="evidence" value="ECO:0007669"/>
    <property type="project" value="InterPro"/>
</dbReference>
<dbReference type="EMBL" id="JAAAID010001733">
    <property type="protein sequence ID" value="KAG0008951.1"/>
    <property type="molecule type" value="Genomic_DNA"/>
</dbReference>
<name>A0A9P6MPP7_9FUNG</name>
<proteinExistence type="inferred from homology"/>
<feature type="region of interest" description="Disordered" evidence="6">
    <location>
        <begin position="100"/>
        <end position="123"/>
    </location>
</feature>
<feature type="transmembrane region" description="Helical" evidence="7">
    <location>
        <begin position="68"/>
        <end position="91"/>
    </location>
</feature>
<protein>
    <submittedName>
        <fullName evidence="9">Sphingosine N-acyltransferase lag1</fullName>
    </submittedName>
</protein>
<dbReference type="InterPro" id="IPR006634">
    <property type="entry name" value="TLC-dom"/>
</dbReference>
<evidence type="ECO:0000313" key="9">
    <source>
        <dbReference type="EMBL" id="KAG0008951.1"/>
    </source>
</evidence>
<keyword evidence="4 7" id="KW-1133">Transmembrane helix</keyword>
<dbReference type="PANTHER" id="PTHR12560">
    <property type="entry name" value="LONGEVITY ASSURANCE FACTOR 1 LAG1"/>
    <property type="match status" value="1"/>
</dbReference>
<evidence type="ECO:0000256" key="7">
    <source>
        <dbReference type="SAM" id="Phobius"/>
    </source>
</evidence>
<dbReference type="Pfam" id="PF03798">
    <property type="entry name" value="TRAM_LAG1_CLN8"/>
    <property type="match status" value="1"/>
</dbReference>
<feature type="domain" description="TLC" evidence="8">
    <location>
        <begin position="3"/>
        <end position="88"/>
    </location>
</feature>
<comment type="similarity">
    <text evidence="2">Belongs to the sphingosine N-acyltransferase family.</text>
</comment>